<dbReference type="InterPro" id="IPR011990">
    <property type="entry name" value="TPR-like_helical_dom_sf"/>
</dbReference>
<sequence>MLNRNNPMKNIRLEVFEQTTDNYQLRFFIDNTPTPYQTRAVSAQDLQQFISNAKQHYEDGLQLQNLGKDLFNWLNGQESTLQNFQQETILQIPNTHGLHHLAWELLHTEQYLCMNLHKPFTPLRLIGKEKQNIEPAKRQLRVLFMASSPEDVKPVLAFEKEEGLILKATQKLPLELVVEESGSLAGLQEWLNYDDESMRFDDESMRFDVVHLTGHASFNQGKPVFVLEDDLGKVQLAEADEIAEVFSYKGHFPRLLFLSGCETAQSHDNALPSLCEALVQAGVPAVLGWAKPVYDFIGLFTAQKLYAYLADGLDLARAVAKTRRDLYVYEMEIQQRTPHYKPQWHLLRFYSDYTPLNALVLKGRAQAKREIRQEFLDKNAKTEVCPRELFVGRRRLLQTALRILRSQQGDANYADGLMLLGMGGLGKSSLALRICQRLAVLLPKRFVWMGKIDEIALRGVFSEELPEHASLINEILNQSLALDLRLKQLFNQFPVLHSALFVFDDFEQNFIKNNHQQLEAGASQIITALLKAIRETGSPSRVLITCRYAFSVQKPLQLAELALNSFEGTELQKKLQALRESYLTAQDTPAVSKALEQQAIDLGAGNPRLLEWLYKVLADKNIDKTALFTQLEAKQAEFREKLLLQTLLNYQSAEVRNLLARIALFNLPVPIDIFAQAFSQPELIMVLRPALVLGLVEHYQETLFVSRLLVPFLAQECEHLEQPAIYANVAQGLYAKWWESDYPINFEEHIELARIAQLGAEKTIFSKVGGSLSTKLFDIARYDEAKTLFDELLPIRQEIGDKRGEGTTLNNISQIFRARGDYETALRYLQQSLAIRQEIGDKRGEGTTLNNISQIYDARGDTETALRYLQQSLAIQQEIGDKSGEGTTLNNMATTAYARGDYETALRYLQQSLAIQQEIGDKSGEGTTLNNISQIYDARGDTETALRYLQQSLAIRQEIGDKSGEGTTLNNIGQIFKARGDYETALRYLQQSLAIQQEIGDKSGEGTTLNNISQIYDARGDNETALRYLQQSLAILQEIGDKRGEGSTLNNMATTAYARGDYETALRYLQQSLAIRQEIGDVAGLCATLFNMGHIHLQNKEMQEGIAKFVEVYRIAHKIGEAQALQALEELAKDLGEDGLNYWARLLSQELSRS</sequence>
<evidence type="ECO:0000313" key="4">
    <source>
        <dbReference type="Proteomes" id="UP000234271"/>
    </source>
</evidence>
<gene>
    <name evidence="3" type="ORF">BLE401_06370</name>
</gene>
<proteinExistence type="predicted"/>
<dbReference type="Gene3D" id="3.40.50.300">
    <property type="entry name" value="P-loop containing nucleotide triphosphate hydrolases"/>
    <property type="match status" value="1"/>
</dbReference>
<accession>A0A2N9YD29</accession>
<dbReference type="PANTHER" id="PTHR10098">
    <property type="entry name" value="RAPSYN-RELATED"/>
    <property type="match status" value="1"/>
</dbReference>
<keyword evidence="4" id="KW-1185">Reference proteome</keyword>
<reference evidence="4" key="1">
    <citation type="submission" date="2016-12" db="EMBL/GenBank/DDBJ databases">
        <title>Complete Genome Sequence of Beggiatoa leptomitiformis D-401.</title>
        <authorList>
            <person name="Fomenkov A."/>
            <person name="Vincze T."/>
            <person name="Grabovich M."/>
            <person name="Anton B.P."/>
            <person name="Dubinina G."/>
            <person name="Orlova M."/>
            <person name="Belousova E."/>
            <person name="Roberts R.J."/>
        </authorList>
    </citation>
    <scope>NUCLEOTIDE SEQUENCE [LARGE SCALE GENOMIC DNA]</scope>
    <source>
        <strain evidence="4">D-401</strain>
    </source>
</reference>
<dbReference type="Gene3D" id="1.25.40.10">
    <property type="entry name" value="Tetratricopeptide repeat domain"/>
    <property type="match status" value="2"/>
</dbReference>
<keyword evidence="1" id="KW-0802">TPR repeat</keyword>
<dbReference type="SMART" id="SM00028">
    <property type="entry name" value="TPR"/>
    <property type="match status" value="8"/>
</dbReference>
<dbReference type="PROSITE" id="PS50005">
    <property type="entry name" value="TPR"/>
    <property type="match status" value="1"/>
</dbReference>
<protein>
    <submittedName>
        <fullName evidence="3">Tetratricopeptide repeat protein</fullName>
    </submittedName>
</protein>
<dbReference type="EMBL" id="CP018889">
    <property type="protein sequence ID" value="AUI68361.2"/>
    <property type="molecule type" value="Genomic_DNA"/>
</dbReference>
<dbReference type="PANTHER" id="PTHR10098:SF108">
    <property type="entry name" value="TETRATRICOPEPTIDE REPEAT PROTEIN 28"/>
    <property type="match status" value="1"/>
</dbReference>
<dbReference type="InterPro" id="IPR024983">
    <property type="entry name" value="CHAT_dom"/>
</dbReference>
<dbReference type="AlphaFoldDB" id="A0A2N9YD29"/>
<name>A0A2N9YD29_9GAMM</name>
<dbReference type="Pfam" id="PF12770">
    <property type="entry name" value="CHAT"/>
    <property type="match status" value="1"/>
</dbReference>
<dbReference type="InterPro" id="IPR019734">
    <property type="entry name" value="TPR_rpt"/>
</dbReference>
<evidence type="ECO:0000256" key="1">
    <source>
        <dbReference type="PROSITE-ProRule" id="PRU00339"/>
    </source>
</evidence>
<dbReference type="STRING" id="288004.AL038_17855"/>
<dbReference type="SUPFAM" id="SSF48452">
    <property type="entry name" value="TPR-like"/>
    <property type="match status" value="2"/>
</dbReference>
<dbReference type="Proteomes" id="UP000234271">
    <property type="component" value="Chromosome"/>
</dbReference>
<dbReference type="Pfam" id="PF13424">
    <property type="entry name" value="TPR_12"/>
    <property type="match status" value="4"/>
</dbReference>
<evidence type="ECO:0000259" key="2">
    <source>
        <dbReference type="Pfam" id="PF12770"/>
    </source>
</evidence>
<organism evidence="3 4">
    <name type="scientific">Beggiatoa leptomitoformis</name>
    <dbReference type="NCBI Taxonomy" id="288004"/>
    <lineage>
        <taxon>Bacteria</taxon>
        <taxon>Pseudomonadati</taxon>
        <taxon>Pseudomonadota</taxon>
        <taxon>Gammaproteobacteria</taxon>
        <taxon>Thiotrichales</taxon>
        <taxon>Thiotrichaceae</taxon>
        <taxon>Beggiatoa</taxon>
    </lineage>
</organism>
<dbReference type="InterPro" id="IPR027417">
    <property type="entry name" value="P-loop_NTPase"/>
</dbReference>
<feature type="repeat" description="TPR" evidence="1">
    <location>
        <begin position="966"/>
        <end position="999"/>
    </location>
</feature>
<dbReference type="SUPFAM" id="SSF52540">
    <property type="entry name" value="P-loop containing nucleoside triphosphate hydrolases"/>
    <property type="match status" value="1"/>
</dbReference>
<evidence type="ECO:0000313" key="3">
    <source>
        <dbReference type="EMBL" id="AUI68361.2"/>
    </source>
</evidence>
<feature type="domain" description="CHAT" evidence="2">
    <location>
        <begin position="66"/>
        <end position="330"/>
    </location>
</feature>